<dbReference type="RefSeq" id="WP_097068413.1">
    <property type="nucleotide sequence ID" value="NZ_OBMT01000001.1"/>
</dbReference>
<evidence type="ECO:0000256" key="1">
    <source>
        <dbReference type="SAM" id="SignalP"/>
    </source>
</evidence>
<accession>A0A285RKD1</accession>
<dbReference type="OrthoDB" id="7659053at2"/>
<name>A0A285RKD1_9RHOB</name>
<gene>
    <name evidence="2" type="ORF">SAMN05877831_101393</name>
</gene>
<sequence length="98" mass="10497">MKTLVIAATLTLAGSAAFAGPIDGACLQAGRTADRALCGCIQQVADATLSRADQRRAAKFFTDPDMAQDVRMSDSRADEDFWLRYKSFAEAAEAYCAP</sequence>
<keyword evidence="1" id="KW-0732">Signal</keyword>
<feature type="chain" id="PRO_5013375402" description="Arginine transporter" evidence="1">
    <location>
        <begin position="20"/>
        <end position="98"/>
    </location>
</feature>
<reference evidence="3" key="1">
    <citation type="submission" date="2017-08" db="EMBL/GenBank/DDBJ databases">
        <authorList>
            <person name="Varghese N."/>
            <person name="Submissions S."/>
        </authorList>
    </citation>
    <scope>NUCLEOTIDE SEQUENCE [LARGE SCALE GENOMIC DNA]</scope>
    <source>
        <strain evidence="3">JA276</strain>
    </source>
</reference>
<dbReference type="AlphaFoldDB" id="A0A285RKD1"/>
<feature type="signal peptide" evidence="1">
    <location>
        <begin position="1"/>
        <end position="19"/>
    </location>
</feature>
<organism evidence="2 3">
    <name type="scientific">Rhodobacter maris</name>
    <dbReference type="NCBI Taxonomy" id="446682"/>
    <lineage>
        <taxon>Bacteria</taxon>
        <taxon>Pseudomonadati</taxon>
        <taxon>Pseudomonadota</taxon>
        <taxon>Alphaproteobacteria</taxon>
        <taxon>Rhodobacterales</taxon>
        <taxon>Rhodobacter group</taxon>
        <taxon>Rhodobacter</taxon>
    </lineage>
</organism>
<evidence type="ECO:0000313" key="2">
    <source>
        <dbReference type="EMBL" id="SOB94324.1"/>
    </source>
</evidence>
<evidence type="ECO:0000313" key="3">
    <source>
        <dbReference type="Proteomes" id="UP000219111"/>
    </source>
</evidence>
<dbReference type="EMBL" id="OBMT01000001">
    <property type="protein sequence ID" value="SOB94324.1"/>
    <property type="molecule type" value="Genomic_DNA"/>
</dbReference>
<keyword evidence="3" id="KW-1185">Reference proteome</keyword>
<proteinExistence type="predicted"/>
<dbReference type="Proteomes" id="UP000219111">
    <property type="component" value="Unassembled WGS sequence"/>
</dbReference>
<evidence type="ECO:0008006" key="4">
    <source>
        <dbReference type="Google" id="ProtNLM"/>
    </source>
</evidence>
<protein>
    <recommendedName>
        <fullName evidence="4">Arginine transporter</fullName>
    </recommendedName>
</protein>